<accession>A0A851GN32</accession>
<keyword evidence="2" id="KW-0732">Signal</keyword>
<comment type="caution">
    <text evidence="3">The sequence shown here is derived from an EMBL/GenBank/DDBJ whole genome shotgun (WGS) entry which is preliminary data.</text>
</comment>
<feature type="compositionally biased region" description="Basic and acidic residues" evidence="1">
    <location>
        <begin position="31"/>
        <end position="62"/>
    </location>
</feature>
<evidence type="ECO:0000256" key="2">
    <source>
        <dbReference type="SAM" id="SignalP"/>
    </source>
</evidence>
<organism evidence="3 4">
    <name type="scientific">Oceaniferula marina</name>
    <dbReference type="NCBI Taxonomy" id="2748318"/>
    <lineage>
        <taxon>Bacteria</taxon>
        <taxon>Pseudomonadati</taxon>
        <taxon>Verrucomicrobiota</taxon>
        <taxon>Verrucomicrobiia</taxon>
        <taxon>Verrucomicrobiales</taxon>
        <taxon>Verrucomicrobiaceae</taxon>
        <taxon>Oceaniferula</taxon>
    </lineage>
</organism>
<dbReference type="RefSeq" id="WP_178934059.1">
    <property type="nucleotide sequence ID" value="NZ_JACBAZ010000008.1"/>
</dbReference>
<dbReference type="AlphaFoldDB" id="A0A851GN32"/>
<evidence type="ECO:0000313" key="3">
    <source>
        <dbReference type="EMBL" id="NWK57241.1"/>
    </source>
</evidence>
<gene>
    <name evidence="3" type="ORF">HW115_16585</name>
</gene>
<evidence type="ECO:0000256" key="1">
    <source>
        <dbReference type="SAM" id="MobiDB-lite"/>
    </source>
</evidence>
<proteinExistence type="predicted"/>
<sequence>MNKTLKNISLVTFFTLSCGSLYADTVGQQNRDGRQEGRQDHREDRQDGRDAHQDARQENRQN</sequence>
<feature type="signal peptide" evidence="2">
    <location>
        <begin position="1"/>
        <end position="23"/>
    </location>
</feature>
<keyword evidence="4" id="KW-1185">Reference proteome</keyword>
<protein>
    <submittedName>
        <fullName evidence="3">Uncharacterized protein</fullName>
    </submittedName>
</protein>
<name>A0A851GN32_9BACT</name>
<dbReference type="EMBL" id="JACBAZ010000008">
    <property type="protein sequence ID" value="NWK57241.1"/>
    <property type="molecule type" value="Genomic_DNA"/>
</dbReference>
<dbReference type="PROSITE" id="PS51257">
    <property type="entry name" value="PROKAR_LIPOPROTEIN"/>
    <property type="match status" value="1"/>
</dbReference>
<evidence type="ECO:0000313" key="4">
    <source>
        <dbReference type="Proteomes" id="UP000557872"/>
    </source>
</evidence>
<reference evidence="3 4" key="1">
    <citation type="submission" date="2020-07" db="EMBL/GenBank/DDBJ databases">
        <title>Roseicoccus Jingziensis gen. nov., sp. nov., isolated from coastal seawater.</title>
        <authorList>
            <person name="Feng X."/>
        </authorList>
    </citation>
    <scope>NUCLEOTIDE SEQUENCE [LARGE SCALE GENOMIC DNA]</scope>
    <source>
        <strain evidence="3 4">N1E253</strain>
    </source>
</reference>
<feature type="region of interest" description="Disordered" evidence="1">
    <location>
        <begin position="24"/>
        <end position="62"/>
    </location>
</feature>
<dbReference type="Proteomes" id="UP000557872">
    <property type="component" value="Unassembled WGS sequence"/>
</dbReference>
<feature type="chain" id="PRO_5032446842" evidence="2">
    <location>
        <begin position="24"/>
        <end position="62"/>
    </location>
</feature>